<dbReference type="EMBL" id="JAJKFW010000020">
    <property type="protein sequence ID" value="MCC9642426.1"/>
    <property type="molecule type" value="Genomic_DNA"/>
</dbReference>
<comment type="caution">
    <text evidence="2">The sequence shown here is derived from an EMBL/GenBank/DDBJ whole genome shotgun (WGS) entry which is preliminary data.</text>
</comment>
<proteinExistence type="predicted"/>
<keyword evidence="3" id="KW-1185">Reference proteome</keyword>
<organism evidence="2 3">
    <name type="scientific">Rhodopirellula halodulae</name>
    <dbReference type="NCBI Taxonomy" id="2894198"/>
    <lineage>
        <taxon>Bacteria</taxon>
        <taxon>Pseudomonadati</taxon>
        <taxon>Planctomycetota</taxon>
        <taxon>Planctomycetia</taxon>
        <taxon>Pirellulales</taxon>
        <taxon>Pirellulaceae</taxon>
        <taxon>Rhodopirellula</taxon>
    </lineage>
</organism>
<keyword evidence="1" id="KW-0812">Transmembrane</keyword>
<keyword evidence="1" id="KW-0472">Membrane</keyword>
<dbReference type="InterPro" id="IPR014719">
    <property type="entry name" value="Ribosomal_bL12_C/ClpS-like"/>
</dbReference>
<evidence type="ECO:0000313" key="3">
    <source>
        <dbReference type="Proteomes" id="UP001430306"/>
    </source>
</evidence>
<dbReference type="Gene3D" id="3.30.1390.10">
    <property type="match status" value="1"/>
</dbReference>
<protein>
    <submittedName>
        <fullName evidence="2">Uncharacterized protein</fullName>
    </submittedName>
</protein>
<feature type="transmembrane region" description="Helical" evidence="1">
    <location>
        <begin position="66"/>
        <end position="85"/>
    </location>
</feature>
<evidence type="ECO:0000256" key="1">
    <source>
        <dbReference type="SAM" id="Phobius"/>
    </source>
</evidence>
<sequence length="86" mass="9575">MKELPPETLERLRSLILEGNKIQAIKLYREATDASLRESKVQIEQLSDELRISHPKQMTVNESTGCAGMLLLSILPLGGIVYALIV</sequence>
<name>A0ABS8NFU5_9BACT</name>
<reference evidence="2" key="1">
    <citation type="submission" date="2021-11" db="EMBL/GenBank/DDBJ databases">
        <title>Genome sequence.</title>
        <authorList>
            <person name="Sun Q."/>
        </authorList>
    </citation>
    <scope>NUCLEOTIDE SEQUENCE</scope>
    <source>
        <strain evidence="2">JC740</strain>
    </source>
</reference>
<evidence type="ECO:0000313" key="2">
    <source>
        <dbReference type="EMBL" id="MCC9642426.1"/>
    </source>
</evidence>
<keyword evidence="1" id="KW-1133">Transmembrane helix</keyword>
<gene>
    <name evidence="2" type="ORF">LOC71_09085</name>
</gene>
<dbReference type="Proteomes" id="UP001430306">
    <property type="component" value="Unassembled WGS sequence"/>
</dbReference>
<dbReference type="RefSeq" id="WP_230273233.1">
    <property type="nucleotide sequence ID" value="NZ_JAJKFW010000020.1"/>
</dbReference>
<accession>A0ABS8NFU5</accession>